<evidence type="ECO:0000313" key="3">
    <source>
        <dbReference type="Proteomes" id="UP000799441"/>
    </source>
</evidence>
<dbReference type="PROSITE" id="PS51767">
    <property type="entry name" value="PEPTIDASE_A1"/>
    <property type="match status" value="1"/>
</dbReference>
<sequence>MALSLGVSARSSAEVKRHMGEHHLLSNTGSDSYDDQALARSQIPLIELAHSLNLERKEAVLEIEEQLIFGFPFYFTSIAIGTPPQAFSLLTDLDYGGLLVRSVDCGDDCGRDIFKYNPLASSTSHNLSQRFSVTAPRHTARGPMFADDMHLVSLKVPNASFRAADTFYGENILLLILSELIDG</sequence>
<dbReference type="Pfam" id="PF00026">
    <property type="entry name" value="Asp"/>
    <property type="match status" value="1"/>
</dbReference>
<reference evidence="2" key="1">
    <citation type="journal article" date="2020" name="Stud. Mycol.">
        <title>101 Dothideomycetes genomes: a test case for predicting lifestyles and emergence of pathogens.</title>
        <authorList>
            <person name="Haridas S."/>
            <person name="Albert R."/>
            <person name="Binder M."/>
            <person name="Bloem J."/>
            <person name="Labutti K."/>
            <person name="Salamov A."/>
            <person name="Andreopoulos B."/>
            <person name="Baker S."/>
            <person name="Barry K."/>
            <person name="Bills G."/>
            <person name="Bluhm B."/>
            <person name="Cannon C."/>
            <person name="Castanera R."/>
            <person name="Culley D."/>
            <person name="Daum C."/>
            <person name="Ezra D."/>
            <person name="Gonzalez J."/>
            <person name="Henrissat B."/>
            <person name="Kuo A."/>
            <person name="Liang C."/>
            <person name="Lipzen A."/>
            <person name="Lutzoni F."/>
            <person name="Magnuson J."/>
            <person name="Mondo S."/>
            <person name="Nolan M."/>
            <person name="Ohm R."/>
            <person name="Pangilinan J."/>
            <person name="Park H.-J."/>
            <person name="Ramirez L."/>
            <person name="Alfaro M."/>
            <person name="Sun H."/>
            <person name="Tritt A."/>
            <person name="Yoshinaga Y."/>
            <person name="Zwiers L.-H."/>
            <person name="Turgeon B."/>
            <person name="Goodwin S."/>
            <person name="Spatafora J."/>
            <person name="Crous P."/>
            <person name="Grigoriev I."/>
        </authorList>
    </citation>
    <scope>NUCLEOTIDE SEQUENCE</scope>
    <source>
        <strain evidence="2">CBS 116435</strain>
    </source>
</reference>
<dbReference type="SUPFAM" id="SSF50630">
    <property type="entry name" value="Acid proteases"/>
    <property type="match status" value="1"/>
</dbReference>
<comment type="caution">
    <text evidence="2">The sequence shown here is derived from an EMBL/GenBank/DDBJ whole genome shotgun (WGS) entry which is preliminary data.</text>
</comment>
<evidence type="ECO:0000313" key="2">
    <source>
        <dbReference type="EMBL" id="KAF2721779.1"/>
    </source>
</evidence>
<dbReference type="AlphaFoldDB" id="A0A9P4Q8K1"/>
<name>A0A9P4Q8K1_9PEZI</name>
<dbReference type="InterPro" id="IPR033121">
    <property type="entry name" value="PEPTIDASE_A1"/>
</dbReference>
<dbReference type="Proteomes" id="UP000799441">
    <property type="component" value="Unassembled WGS sequence"/>
</dbReference>
<gene>
    <name evidence="2" type="ORF">K431DRAFT_293916</name>
</gene>
<feature type="domain" description="Peptidase A1" evidence="1">
    <location>
        <begin position="74"/>
        <end position="183"/>
    </location>
</feature>
<keyword evidence="3" id="KW-1185">Reference proteome</keyword>
<dbReference type="EMBL" id="MU003787">
    <property type="protein sequence ID" value="KAF2721779.1"/>
    <property type="molecule type" value="Genomic_DNA"/>
</dbReference>
<organism evidence="2 3">
    <name type="scientific">Polychaeton citri CBS 116435</name>
    <dbReference type="NCBI Taxonomy" id="1314669"/>
    <lineage>
        <taxon>Eukaryota</taxon>
        <taxon>Fungi</taxon>
        <taxon>Dikarya</taxon>
        <taxon>Ascomycota</taxon>
        <taxon>Pezizomycotina</taxon>
        <taxon>Dothideomycetes</taxon>
        <taxon>Dothideomycetidae</taxon>
        <taxon>Capnodiales</taxon>
        <taxon>Capnodiaceae</taxon>
        <taxon>Polychaeton</taxon>
    </lineage>
</organism>
<dbReference type="InterPro" id="IPR021109">
    <property type="entry name" value="Peptidase_aspartic_dom_sf"/>
</dbReference>
<protein>
    <recommendedName>
        <fullName evidence="1">Peptidase A1 domain-containing protein</fullName>
    </recommendedName>
</protein>
<dbReference type="Gene3D" id="2.40.70.10">
    <property type="entry name" value="Acid Proteases"/>
    <property type="match status" value="1"/>
</dbReference>
<accession>A0A9P4Q8K1</accession>
<proteinExistence type="predicted"/>
<dbReference type="OrthoDB" id="771136at2759"/>
<evidence type="ECO:0000259" key="1">
    <source>
        <dbReference type="PROSITE" id="PS51767"/>
    </source>
</evidence>